<keyword evidence="2" id="KW-1185">Reference proteome</keyword>
<proteinExistence type="predicted"/>
<evidence type="ECO:0000313" key="1">
    <source>
        <dbReference type="EMBL" id="KRY86385.1"/>
    </source>
</evidence>
<dbReference type="EMBL" id="JYDT01000072">
    <property type="protein sequence ID" value="KRY86385.1"/>
    <property type="molecule type" value="Genomic_DNA"/>
</dbReference>
<accession>A0A0V1FKR7</accession>
<dbReference type="AlphaFoldDB" id="A0A0V1FKR7"/>
<comment type="caution">
    <text evidence="1">The sequence shown here is derived from an EMBL/GenBank/DDBJ whole genome shotgun (WGS) entry which is preliminary data.</text>
</comment>
<reference evidence="1 2" key="1">
    <citation type="submission" date="2015-01" db="EMBL/GenBank/DDBJ databases">
        <title>Evolution of Trichinella species and genotypes.</title>
        <authorList>
            <person name="Korhonen P.K."/>
            <person name="Edoardo P."/>
            <person name="Giuseppe L.R."/>
            <person name="Gasser R.B."/>
        </authorList>
    </citation>
    <scope>NUCLEOTIDE SEQUENCE [LARGE SCALE GENOMIC DNA]</scope>
    <source>
        <strain evidence="1">ISS470</strain>
    </source>
</reference>
<name>A0A0V1FKR7_TRIPS</name>
<dbReference type="Proteomes" id="UP000054995">
    <property type="component" value="Unassembled WGS sequence"/>
</dbReference>
<protein>
    <submittedName>
        <fullName evidence="1">Uncharacterized protein</fullName>
    </submittedName>
</protein>
<organism evidence="1 2">
    <name type="scientific">Trichinella pseudospiralis</name>
    <name type="common">Parasitic roundworm</name>
    <dbReference type="NCBI Taxonomy" id="6337"/>
    <lineage>
        <taxon>Eukaryota</taxon>
        <taxon>Metazoa</taxon>
        <taxon>Ecdysozoa</taxon>
        <taxon>Nematoda</taxon>
        <taxon>Enoplea</taxon>
        <taxon>Dorylaimia</taxon>
        <taxon>Trichinellida</taxon>
        <taxon>Trichinellidae</taxon>
        <taxon>Trichinella</taxon>
    </lineage>
</organism>
<sequence>MTKQGPRTFQISVSVKQESFPTFLCIFYLANDQLVKSNNFKHMILLIKCLQNGVNTELKTLCFSSAIRNAS</sequence>
<gene>
    <name evidence="1" type="ORF">T4D_2543</name>
</gene>
<evidence type="ECO:0000313" key="2">
    <source>
        <dbReference type="Proteomes" id="UP000054995"/>
    </source>
</evidence>